<evidence type="ECO:0000256" key="1">
    <source>
        <dbReference type="ARBA" id="ARBA00009308"/>
    </source>
</evidence>
<dbReference type="EMBL" id="CP048104">
    <property type="protein sequence ID" value="QKG85949.1"/>
    <property type="molecule type" value="Genomic_DNA"/>
</dbReference>
<dbReference type="Proteomes" id="UP000503088">
    <property type="component" value="Chromosome"/>
</dbReference>
<dbReference type="RefSeq" id="WP_173225348.1">
    <property type="nucleotide sequence ID" value="NZ_CP048104.1"/>
</dbReference>
<keyword evidence="5" id="KW-1185">Reference proteome</keyword>
<evidence type="ECO:0000313" key="5">
    <source>
        <dbReference type="Proteomes" id="UP000503088"/>
    </source>
</evidence>
<dbReference type="PROSITE" id="PS51819">
    <property type="entry name" value="VOC"/>
    <property type="match status" value="1"/>
</dbReference>
<dbReference type="Gene3D" id="3.10.180.10">
    <property type="entry name" value="2,3-Dihydroxybiphenyl 1,2-Dioxygenase, domain 1"/>
    <property type="match status" value="1"/>
</dbReference>
<evidence type="ECO:0000313" key="4">
    <source>
        <dbReference type="EMBL" id="QKG85949.1"/>
    </source>
</evidence>
<organism evidence="4 5">
    <name type="scientific">Kroppenstedtia pulmonis</name>
    <dbReference type="NCBI Taxonomy" id="1380685"/>
    <lineage>
        <taxon>Bacteria</taxon>
        <taxon>Bacillati</taxon>
        <taxon>Bacillota</taxon>
        <taxon>Bacilli</taxon>
        <taxon>Bacillales</taxon>
        <taxon>Thermoactinomycetaceae</taxon>
        <taxon>Kroppenstedtia</taxon>
    </lineage>
</organism>
<reference evidence="4 5" key="1">
    <citation type="submission" date="2020-01" db="EMBL/GenBank/DDBJ databases">
        <authorList>
            <person name="Gulvik C.A."/>
            <person name="Batra D.G."/>
        </authorList>
    </citation>
    <scope>NUCLEOTIDE SEQUENCE [LARGE SCALE GENOMIC DNA]</scope>
    <source>
        <strain evidence="4 5">W9323</strain>
    </source>
</reference>
<dbReference type="CDD" id="cd07249">
    <property type="entry name" value="MMCE"/>
    <property type="match status" value="1"/>
</dbReference>
<dbReference type="GO" id="GO:0046491">
    <property type="term" value="P:L-methylmalonyl-CoA metabolic process"/>
    <property type="evidence" value="ECO:0007669"/>
    <property type="project" value="TreeGrafter"/>
</dbReference>
<feature type="domain" description="VOC" evidence="3">
    <location>
        <begin position="5"/>
        <end position="133"/>
    </location>
</feature>
<keyword evidence="2" id="KW-0479">Metal-binding</keyword>
<dbReference type="Pfam" id="PF13669">
    <property type="entry name" value="Glyoxalase_4"/>
    <property type="match status" value="1"/>
</dbReference>
<dbReference type="KEGG" id="kpul:GXN76_07025"/>
<dbReference type="NCBIfam" id="TIGR03081">
    <property type="entry name" value="metmalonyl_epim"/>
    <property type="match status" value="1"/>
</dbReference>
<dbReference type="InterPro" id="IPR051785">
    <property type="entry name" value="MMCE/EMCE_epimerase"/>
</dbReference>
<sequence>MSPKQIDHIGIAVRSLDDAIPLYRDVLGLELLGSERVESEQVRVAFMKIGETKIELLEPLSPESPIARHIEKRGEGIHHIALQVEGIQGELDRLAEAGFHLLNKQPKPGAHGAQVAFIHPRSTRGVLYELCQPEA</sequence>
<comment type="similarity">
    <text evidence="1">Belongs to the methylmalonyl-CoA epimerase family.</text>
</comment>
<gene>
    <name evidence="4" type="primary">mce</name>
    <name evidence="4" type="ORF">GXN76_07025</name>
</gene>
<evidence type="ECO:0000256" key="2">
    <source>
        <dbReference type="ARBA" id="ARBA00022723"/>
    </source>
</evidence>
<dbReference type="GO" id="GO:0004493">
    <property type="term" value="F:methylmalonyl-CoA epimerase activity"/>
    <property type="evidence" value="ECO:0007669"/>
    <property type="project" value="UniProtKB-EC"/>
</dbReference>
<dbReference type="InterPro" id="IPR017515">
    <property type="entry name" value="MeMalonyl-CoA_epimerase"/>
</dbReference>
<dbReference type="GO" id="GO:0046872">
    <property type="term" value="F:metal ion binding"/>
    <property type="evidence" value="ECO:0007669"/>
    <property type="project" value="UniProtKB-KW"/>
</dbReference>
<dbReference type="EC" id="5.1.99.1" evidence="4"/>
<dbReference type="SUPFAM" id="SSF54593">
    <property type="entry name" value="Glyoxalase/Bleomycin resistance protein/Dihydroxybiphenyl dioxygenase"/>
    <property type="match status" value="1"/>
</dbReference>
<dbReference type="PANTHER" id="PTHR43048:SF3">
    <property type="entry name" value="METHYLMALONYL-COA EPIMERASE, MITOCHONDRIAL"/>
    <property type="match status" value="1"/>
</dbReference>
<keyword evidence="4" id="KW-0413">Isomerase</keyword>
<dbReference type="InterPro" id="IPR029068">
    <property type="entry name" value="Glyas_Bleomycin-R_OHBP_Dase"/>
</dbReference>
<name>A0A7D3XQ32_9BACL</name>
<dbReference type="PANTHER" id="PTHR43048">
    <property type="entry name" value="METHYLMALONYL-COA EPIMERASE"/>
    <property type="match status" value="1"/>
</dbReference>
<dbReference type="InterPro" id="IPR037523">
    <property type="entry name" value="VOC_core"/>
</dbReference>
<protein>
    <submittedName>
        <fullName evidence="4">Methylmalonyl-CoA epimerase</fullName>
        <ecNumber evidence="4">5.1.99.1</ecNumber>
    </submittedName>
</protein>
<evidence type="ECO:0000259" key="3">
    <source>
        <dbReference type="PROSITE" id="PS51819"/>
    </source>
</evidence>
<dbReference type="AlphaFoldDB" id="A0A7D3XQ32"/>
<proteinExistence type="inferred from homology"/>
<accession>A0A7D3XQ32</accession>